<dbReference type="AlphaFoldDB" id="A0A0K3CEU2"/>
<evidence type="ECO:0000256" key="8">
    <source>
        <dbReference type="ARBA" id="ARBA00023277"/>
    </source>
</evidence>
<dbReference type="NCBIfam" id="TIGR02093">
    <property type="entry name" value="P_ylase"/>
    <property type="match status" value="1"/>
</dbReference>
<keyword evidence="8 9" id="KW-0119">Carbohydrate metabolism</keyword>
<sequence length="1205" mass="134250">MPILTYKDRSVFVDPVSYAEALQAAKNLFSLPPAFAPASRIRFRIGWPLGAPVQDPARSVELAEGVWPVGLLPLNTQIWVELDEEHPHGPVAPAASFASEPITEPFVPSSQPQGRPGQGVETVAYEIQPKSPQAELSHIPTLFPSPSPFLSVLDEADNSLLEKVSSRIEDADGNLLFRVPLADEGSEVAFTVAGVFRNAGRILHEKRENLAIQSAGDFLTMDNGDDPWDRSKGNVGRVLRTSDVVLVEVVCDLTTDANKQSDGCAAKQGRFKLDLPPTTNIFDLRQRLTGKNGPFPHRASVEICCLRDFSEDSADPEEPLHDLTMSNGADSTPTTPKATHEANPFEKLANPRRVRAHKRSATGFIPEGPKKLSEIFPGDAKAWKTAIAKNAESLKTDVDSINAQIVHHVETTLARAAFNVDEMAMYQAAALSVRDRLIHNWDVTQTFHTQARTKRVYYFSLEYLLGRGYDNALLNLGVRQPYNEGLKGLGFNMEDVIDVERDMGLGNGGLGRLAACYLDSTSTLDIPCWGYTLRYSQGIFKQIIDSSGNQVEVPDPWLENQNPWEIPRLDNAVEIKFHGEATPGEGGKGPGTWTGGLDVLAVPYDIPVPGYKTQTTNNIRAWSARGKVSFDLAKFNAGDYDAAVREAEEAETITRVLYPNENFDKGKALRLKQQYFWVAASLHDICRRFRKLRVPWSEFPDYNAIQLNDTHPTLAIPELMRILVDEEGQPWDEAWEIVRRTFSYTNHTVLSEALEKWSVPLVEWLLPRHLQIIYEINLDMLKDVEKRWPNDRARLARMSLIEEGYPKMVRMANLAVVGSHRVNGVAALHSHLVQQDLFPDFVEYLGRDHFGNVTNGVTARRWLLQCNPSLAKLITDTLGSDEWVVNLDKLEGLTKYAKDKAFQKKWAACKQANRERLCDYIEATLGLTVNRHALIDVQVKRIHEYKRQFMNILGVIFRYLQLKKMSPADRKRLVPRLSVFAGKAAPGYYIAKLIIRLCNAVSKTINADKDIRESLSVAFLPDYSVSLAEIIIPASDISEHISTAGTEASGTSNMKFALNGGLLLGTLDGANIEIAEAVGDENVFFFGHVTPDVPKLRRAHHFGEVQYPAELLEVVDAIRSGMFGEAGVFEPLLGTLFEGKDHYLVSDDFLSYLQAQKMVDEAYVDQPSWVEKTTPLVWGASPATAPSCNTPKIWNIEPIKIPQDA</sequence>
<proteinExistence type="inferred from homology"/>
<feature type="region of interest" description="Disordered" evidence="10">
    <location>
        <begin position="314"/>
        <end position="342"/>
    </location>
</feature>
<dbReference type="GO" id="GO:0005980">
    <property type="term" value="P:glycogen catabolic process"/>
    <property type="evidence" value="ECO:0007669"/>
    <property type="project" value="TreeGrafter"/>
</dbReference>
<evidence type="ECO:0000256" key="6">
    <source>
        <dbReference type="ARBA" id="ARBA00022679"/>
    </source>
</evidence>
<evidence type="ECO:0000256" key="2">
    <source>
        <dbReference type="ARBA" id="ARBA00001933"/>
    </source>
</evidence>
<organism evidence="11 12">
    <name type="scientific">Rhodotorula toruloides</name>
    <name type="common">Yeast</name>
    <name type="synonym">Rhodosporidium toruloides</name>
    <dbReference type="NCBI Taxonomy" id="5286"/>
    <lineage>
        <taxon>Eukaryota</taxon>
        <taxon>Fungi</taxon>
        <taxon>Dikarya</taxon>
        <taxon>Basidiomycota</taxon>
        <taxon>Pucciniomycotina</taxon>
        <taxon>Microbotryomycetes</taxon>
        <taxon>Sporidiobolales</taxon>
        <taxon>Sporidiobolaceae</taxon>
        <taxon>Rhodotorula</taxon>
    </lineage>
</organism>
<protein>
    <recommendedName>
        <fullName evidence="9">Alpha-1,4 glucan phosphorylase</fullName>
        <ecNumber evidence="9">2.4.1.1</ecNumber>
    </recommendedName>
</protein>
<evidence type="ECO:0000256" key="9">
    <source>
        <dbReference type="RuleBase" id="RU000587"/>
    </source>
</evidence>
<comment type="function">
    <text evidence="9">Allosteric enzyme that catalyzes the rate-limiting step in glycogen catabolism, the phosphorolytic cleavage of glycogen to produce glucose-1-phosphate, and plays a central role in maintaining cellular and organismal glucose homeostasis.</text>
</comment>
<evidence type="ECO:0000256" key="10">
    <source>
        <dbReference type="SAM" id="MobiDB-lite"/>
    </source>
</evidence>
<evidence type="ECO:0000256" key="1">
    <source>
        <dbReference type="ARBA" id="ARBA00001275"/>
    </source>
</evidence>
<name>A0A0K3CEU2_RHOTO</name>
<dbReference type="InterPro" id="IPR035090">
    <property type="entry name" value="Pyridoxal_P_attach_site"/>
</dbReference>
<dbReference type="CDD" id="cd04300">
    <property type="entry name" value="GT35_Glycogen_Phosphorylase"/>
    <property type="match status" value="1"/>
</dbReference>
<dbReference type="PANTHER" id="PTHR11468:SF3">
    <property type="entry name" value="GLYCOGEN PHOSPHORYLASE, LIVER FORM"/>
    <property type="match status" value="1"/>
</dbReference>
<dbReference type="InterPro" id="IPR011833">
    <property type="entry name" value="Glycg_phsphrylas"/>
</dbReference>
<reference evidence="11 12" key="1">
    <citation type="submission" date="2015-07" db="EMBL/GenBank/DDBJ databases">
        <authorList>
            <person name="Cajimat M.N.B."/>
            <person name="Milazzo M.L."/>
            <person name="Fulhorst C.F."/>
        </authorList>
    </citation>
    <scope>NUCLEOTIDE SEQUENCE [LARGE SCALE GENOMIC DNA]</scope>
    <source>
        <strain evidence="11">Single colony</strain>
    </source>
</reference>
<dbReference type="GO" id="GO:0030170">
    <property type="term" value="F:pyridoxal phosphate binding"/>
    <property type="evidence" value="ECO:0007669"/>
    <property type="project" value="InterPro"/>
</dbReference>
<evidence type="ECO:0000256" key="3">
    <source>
        <dbReference type="ARBA" id="ARBA00006047"/>
    </source>
</evidence>
<evidence type="ECO:0000256" key="4">
    <source>
        <dbReference type="ARBA" id="ARBA00022533"/>
    </source>
</evidence>
<dbReference type="EC" id="2.4.1.1" evidence="9"/>
<dbReference type="Pfam" id="PF00343">
    <property type="entry name" value="Phosphorylase"/>
    <property type="match status" value="1"/>
</dbReference>
<evidence type="ECO:0000256" key="7">
    <source>
        <dbReference type="ARBA" id="ARBA00022898"/>
    </source>
</evidence>
<dbReference type="OMA" id="WLKQANP"/>
<dbReference type="InterPro" id="IPR000811">
    <property type="entry name" value="Glyco_trans_35"/>
</dbReference>
<evidence type="ECO:0000256" key="5">
    <source>
        <dbReference type="ARBA" id="ARBA00022676"/>
    </source>
</evidence>
<dbReference type="FunFam" id="3.40.50.2000:FF:000003">
    <property type="entry name" value="Alpha-1,4 glucan phosphorylase"/>
    <property type="match status" value="1"/>
</dbReference>
<gene>
    <name evidence="11" type="primary">FGENESH: predicted gene_5.446</name>
    <name evidence="11" type="ORF">BN2166_0029010</name>
</gene>
<feature type="compositionally biased region" description="Polar residues" evidence="10">
    <location>
        <begin position="324"/>
        <end position="337"/>
    </location>
</feature>
<dbReference type="PROSITE" id="PS00102">
    <property type="entry name" value="PHOSPHORYLASE"/>
    <property type="match status" value="1"/>
</dbReference>
<evidence type="ECO:0000313" key="11">
    <source>
        <dbReference type="EMBL" id="CTR07040.1"/>
    </source>
</evidence>
<comment type="catalytic activity">
    <reaction evidence="1 9">
        <text>[(1-&gt;4)-alpha-D-glucosyl](n) + phosphate = [(1-&gt;4)-alpha-D-glucosyl](n-1) + alpha-D-glucose 1-phosphate</text>
        <dbReference type="Rhea" id="RHEA:41732"/>
        <dbReference type="Rhea" id="RHEA-COMP:9584"/>
        <dbReference type="Rhea" id="RHEA-COMP:9586"/>
        <dbReference type="ChEBI" id="CHEBI:15444"/>
        <dbReference type="ChEBI" id="CHEBI:43474"/>
        <dbReference type="ChEBI" id="CHEBI:58601"/>
        <dbReference type="EC" id="2.4.1.1"/>
    </reaction>
</comment>
<keyword evidence="7 9" id="KW-0663">Pyridoxal phosphate</keyword>
<dbReference type="GO" id="GO:0005737">
    <property type="term" value="C:cytoplasm"/>
    <property type="evidence" value="ECO:0007669"/>
    <property type="project" value="TreeGrafter"/>
</dbReference>
<keyword evidence="6 9" id="KW-0808">Transferase</keyword>
<keyword evidence="4" id="KW-0021">Allosteric enzyme</keyword>
<dbReference type="FunFam" id="3.40.50.2000:FF:000002">
    <property type="entry name" value="Alpha-1,4 glucan phosphorylase"/>
    <property type="match status" value="1"/>
</dbReference>
<dbReference type="Proteomes" id="UP000199069">
    <property type="component" value="Unassembled WGS sequence"/>
</dbReference>
<dbReference type="STRING" id="5286.A0A0K3CEU2"/>
<comment type="similarity">
    <text evidence="3 9">Belongs to the glycogen phosphorylase family.</text>
</comment>
<comment type="cofactor">
    <cofactor evidence="2 9">
        <name>pyridoxal 5'-phosphate</name>
        <dbReference type="ChEBI" id="CHEBI:597326"/>
    </cofactor>
</comment>
<keyword evidence="12" id="KW-1185">Reference proteome</keyword>
<dbReference type="EMBL" id="CWKI01000005">
    <property type="protein sequence ID" value="CTR07040.1"/>
    <property type="molecule type" value="Genomic_DNA"/>
</dbReference>
<dbReference type="PANTHER" id="PTHR11468">
    <property type="entry name" value="GLYCOGEN PHOSPHORYLASE"/>
    <property type="match status" value="1"/>
</dbReference>
<dbReference type="Gene3D" id="3.40.50.2000">
    <property type="entry name" value="Glycogen Phosphorylase B"/>
    <property type="match status" value="2"/>
</dbReference>
<dbReference type="GO" id="GO:0008184">
    <property type="term" value="F:glycogen phosphorylase activity"/>
    <property type="evidence" value="ECO:0007669"/>
    <property type="project" value="InterPro"/>
</dbReference>
<dbReference type="SUPFAM" id="SSF53756">
    <property type="entry name" value="UDP-Glycosyltransferase/glycogen phosphorylase"/>
    <property type="match status" value="1"/>
</dbReference>
<keyword evidence="5 9" id="KW-0328">Glycosyltransferase</keyword>
<evidence type="ECO:0000313" key="12">
    <source>
        <dbReference type="Proteomes" id="UP000199069"/>
    </source>
</evidence>
<accession>A0A0K3CEU2</accession>